<proteinExistence type="predicted"/>
<dbReference type="eggNOG" id="ENOG5032SPM">
    <property type="taxonomic scope" value="Bacteria"/>
</dbReference>
<evidence type="ECO:0000313" key="4">
    <source>
        <dbReference type="Proteomes" id="UP000005309"/>
    </source>
</evidence>
<keyword evidence="2" id="KW-0472">Membrane</keyword>
<accession>C4V3J2</accession>
<evidence type="ECO:0000313" key="3">
    <source>
        <dbReference type="EMBL" id="EEQ48606.1"/>
    </source>
</evidence>
<dbReference type="Gene3D" id="3.10.450.40">
    <property type="match status" value="1"/>
</dbReference>
<feature type="compositionally biased region" description="Basic residues" evidence="1">
    <location>
        <begin position="112"/>
        <end position="122"/>
    </location>
</feature>
<dbReference type="RefSeq" id="WP_006689820.1">
    <property type="nucleotide sequence ID" value="NZ_GG694006.1"/>
</dbReference>
<sequence>MEAQKIKEQVKGVFSPAHLKKAAALAVLVGVATAGTAYFHYQQAEAQSLMKRQARSEMIAAQAAQRNIVLLDEDKVRSIAADSIGKSEAELTFRPLELKLNDHDGDRDHDRKGHKKGKHGNRDHRGQQAQSAPAAAAQDAAAPAVPADPAAQTDFRPFYKVKCTANNITYKLRIDAVTGALLASDADTDDHIF</sequence>
<dbReference type="OrthoDB" id="1666444at2"/>
<evidence type="ECO:0000256" key="2">
    <source>
        <dbReference type="SAM" id="Phobius"/>
    </source>
</evidence>
<dbReference type="HOGENOM" id="CLU_101748_0_0_9"/>
<comment type="caution">
    <text evidence="3">The sequence shown here is derived from an EMBL/GenBank/DDBJ whole genome shotgun (WGS) entry which is preliminary data.</text>
</comment>
<gene>
    <name evidence="3" type="ORF">HMPREF0908_1086</name>
</gene>
<feature type="compositionally biased region" description="Low complexity" evidence="1">
    <location>
        <begin position="127"/>
        <end position="149"/>
    </location>
</feature>
<dbReference type="Proteomes" id="UP000005309">
    <property type="component" value="Unassembled WGS sequence"/>
</dbReference>
<dbReference type="AlphaFoldDB" id="C4V3J2"/>
<feature type="transmembrane region" description="Helical" evidence="2">
    <location>
        <begin position="21"/>
        <end position="41"/>
    </location>
</feature>
<keyword evidence="2" id="KW-1133">Transmembrane helix</keyword>
<name>C4V3J2_9FIRM</name>
<keyword evidence="4" id="KW-1185">Reference proteome</keyword>
<dbReference type="EMBL" id="ACLA01000014">
    <property type="protein sequence ID" value="EEQ48606.1"/>
    <property type="molecule type" value="Genomic_DNA"/>
</dbReference>
<feature type="compositionally biased region" description="Basic and acidic residues" evidence="1">
    <location>
        <begin position="100"/>
        <end position="111"/>
    </location>
</feature>
<keyword evidence="2" id="KW-0812">Transmembrane</keyword>
<protein>
    <submittedName>
        <fullName evidence="3">Tat pathway signal sequence domain protein</fullName>
    </submittedName>
</protein>
<evidence type="ECO:0000256" key="1">
    <source>
        <dbReference type="SAM" id="MobiDB-lite"/>
    </source>
</evidence>
<dbReference type="STRING" id="638302.HMPREF0908_1086"/>
<reference evidence="3 4" key="1">
    <citation type="submission" date="2009-04" db="EMBL/GenBank/DDBJ databases">
        <authorList>
            <person name="Qin X."/>
            <person name="Bachman B."/>
            <person name="Battles P."/>
            <person name="Bell A."/>
            <person name="Bess C."/>
            <person name="Bickham C."/>
            <person name="Chaboub L."/>
            <person name="Chen D."/>
            <person name="Coyle M."/>
            <person name="Deiros D.R."/>
            <person name="Dinh H."/>
            <person name="Forbes L."/>
            <person name="Fowler G."/>
            <person name="Francisco L."/>
            <person name="Fu Q."/>
            <person name="Gubbala S."/>
            <person name="Hale W."/>
            <person name="Han Y."/>
            <person name="Hemphill L."/>
            <person name="Highlander S.K."/>
            <person name="Hirani K."/>
            <person name="Hogues M."/>
            <person name="Jackson L."/>
            <person name="Jakkamsetti A."/>
            <person name="Javaid M."/>
            <person name="Jiang H."/>
            <person name="Korchina V."/>
            <person name="Kovar C."/>
            <person name="Lara F."/>
            <person name="Lee S."/>
            <person name="Mata R."/>
            <person name="Mathew T."/>
            <person name="Moen C."/>
            <person name="Morales K."/>
            <person name="Munidasa M."/>
            <person name="Nazareth L."/>
            <person name="Ngo R."/>
            <person name="Nguyen L."/>
            <person name="Okwuonu G."/>
            <person name="Ongeri F."/>
            <person name="Patil S."/>
            <person name="Petrosino J."/>
            <person name="Pham C."/>
            <person name="Pham P."/>
            <person name="Pu L.-L."/>
            <person name="Puazo M."/>
            <person name="Raj R."/>
            <person name="Reid J."/>
            <person name="Rouhana J."/>
            <person name="Saada N."/>
            <person name="Shang Y."/>
            <person name="Simmons D."/>
            <person name="Thornton R."/>
            <person name="Warren J."/>
            <person name="Weissenberger G."/>
            <person name="Zhang J."/>
            <person name="Zhang L."/>
            <person name="Zhou C."/>
            <person name="Zhu D."/>
            <person name="Muzny D."/>
            <person name="Worley K."/>
            <person name="Gibbs R."/>
        </authorList>
    </citation>
    <scope>NUCLEOTIDE SEQUENCE [LARGE SCALE GENOMIC DNA]</scope>
    <source>
        <strain evidence="3 4">ATCC 43531</strain>
    </source>
</reference>
<organism evidence="3 4">
    <name type="scientific">Selenomonas flueggei ATCC 43531</name>
    <dbReference type="NCBI Taxonomy" id="638302"/>
    <lineage>
        <taxon>Bacteria</taxon>
        <taxon>Bacillati</taxon>
        <taxon>Bacillota</taxon>
        <taxon>Negativicutes</taxon>
        <taxon>Selenomonadales</taxon>
        <taxon>Selenomonadaceae</taxon>
        <taxon>Selenomonas</taxon>
    </lineage>
</organism>
<feature type="region of interest" description="Disordered" evidence="1">
    <location>
        <begin position="100"/>
        <end position="149"/>
    </location>
</feature>